<dbReference type="PANTHER" id="PTHR43386">
    <property type="entry name" value="OLIGOPEPTIDE TRANSPORT SYSTEM PERMEASE PROTEIN APPC"/>
    <property type="match status" value="1"/>
</dbReference>
<dbReference type="InterPro" id="IPR050366">
    <property type="entry name" value="BP-dependent_transpt_permease"/>
</dbReference>
<dbReference type="HOGENOM" id="CLU_028518_1_0_14"/>
<keyword evidence="13" id="KW-1185">Reference proteome</keyword>
<dbReference type="PANTHER" id="PTHR43386:SF24">
    <property type="entry name" value="OLIGOPEPTIDE TRANSPORT SYSTEM PERMEASE PROTEIN AMID"/>
    <property type="match status" value="1"/>
</dbReference>
<gene>
    <name evidence="12" type="ordered locus">MYPE5540</name>
</gene>
<feature type="transmembrane region" description="Helical" evidence="10">
    <location>
        <begin position="69"/>
        <end position="90"/>
    </location>
</feature>
<feature type="transmembrane region" description="Helical" evidence="10">
    <location>
        <begin position="200"/>
        <end position="228"/>
    </location>
</feature>
<dbReference type="AlphaFoldDB" id="Q8EVK9"/>
<name>Q8EVK9_MALP2</name>
<evidence type="ECO:0000256" key="2">
    <source>
        <dbReference type="ARBA" id="ARBA00022448"/>
    </source>
</evidence>
<dbReference type="GO" id="GO:0015031">
    <property type="term" value="P:protein transport"/>
    <property type="evidence" value="ECO:0007669"/>
    <property type="project" value="UniProtKB-KW"/>
</dbReference>
<dbReference type="eggNOG" id="COG1173">
    <property type="taxonomic scope" value="Bacteria"/>
</dbReference>
<dbReference type="GO" id="GO:0015833">
    <property type="term" value="P:peptide transport"/>
    <property type="evidence" value="ECO:0007669"/>
    <property type="project" value="UniProtKB-KW"/>
</dbReference>
<dbReference type="STRING" id="272633.gene:10731671"/>
<evidence type="ECO:0000256" key="9">
    <source>
        <dbReference type="ARBA" id="ARBA00024202"/>
    </source>
</evidence>
<evidence type="ECO:0000256" key="1">
    <source>
        <dbReference type="ARBA" id="ARBA00004651"/>
    </source>
</evidence>
<keyword evidence="5" id="KW-0571">Peptide transport</keyword>
<dbReference type="Pfam" id="PF12911">
    <property type="entry name" value="OppC_N"/>
    <property type="match status" value="1"/>
</dbReference>
<comment type="subcellular location">
    <subcellularLocation>
        <location evidence="1 10">Cell membrane</location>
        <topology evidence="1 10">Multi-pass membrane protein</topology>
    </subcellularLocation>
</comment>
<feature type="transmembrane region" description="Helical" evidence="10">
    <location>
        <begin position="374"/>
        <end position="396"/>
    </location>
</feature>
<dbReference type="InterPro" id="IPR035906">
    <property type="entry name" value="MetI-like_sf"/>
</dbReference>
<dbReference type="GO" id="GO:0005886">
    <property type="term" value="C:plasma membrane"/>
    <property type="evidence" value="ECO:0007669"/>
    <property type="project" value="UniProtKB-SubCell"/>
</dbReference>
<organism evidence="12 13">
    <name type="scientific">Malacoplasma penetrans (strain HF-2)</name>
    <name type="common">Mycoplasma penetrans</name>
    <dbReference type="NCBI Taxonomy" id="272633"/>
    <lineage>
        <taxon>Bacteria</taxon>
        <taxon>Bacillati</taxon>
        <taxon>Mycoplasmatota</taxon>
        <taxon>Mycoplasmoidales</taxon>
        <taxon>Mycoplasmoidaceae</taxon>
        <taxon>Malacoplasma</taxon>
    </lineage>
</organism>
<evidence type="ECO:0000256" key="5">
    <source>
        <dbReference type="ARBA" id="ARBA00022856"/>
    </source>
</evidence>
<keyword evidence="3" id="KW-1003">Cell membrane</keyword>
<comment type="similarity">
    <text evidence="9">Belongs to the binding-protein-dependent transport system permease family. OppBC subfamily.</text>
</comment>
<keyword evidence="4 10" id="KW-0812">Transmembrane</keyword>
<reference evidence="12 13" key="1">
    <citation type="journal article" date="2002" name="Nucleic Acids Res.">
        <title>The complete genomic sequence of Mycoplasma penetrans, an intracellular bacterial pathogen in humans.</title>
        <authorList>
            <person name="Sasaki Y."/>
            <person name="Ishikawa J."/>
            <person name="Yamashita A."/>
            <person name="Oshima K."/>
            <person name="Kenri T."/>
            <person name="Furuya K."/>
            <person name="Yoshino C."/>
            <person name="Horino A."/>
            <person name="Shiba T."/>
            <person name="Sasaki T."/>
            <person name="Hattori M."/>
        </authorList>
    </citation>
    <scope>NUCLEOTIDE SEQUENCE [LARGE SCALE GENOMIC DNA]</scope>
    <source>
        <strain evidence="12 13">HF-2</strain>
    </source>
</reference>
<evidence type="ECO:0000256" key="4">
    <source>
        <dbReference type="ARBA" id="ARBA00022692"/>
    </source>
</evidence>
<dbReference type="SUPFAM" id="SSF161098">
    <property type="entry name" value="MetI-like"/>
    <property type="match status" value="1"/>
</dbReference>
<evidence type="ECO:0000256" key="7">
    <source>
        <dbReference type="ARBA" id="ARBA00022989"/>
    </source>
</evidence>
<feature type="transmembrane region" description="Helical" evidence="10">
    <location>
        <begin position="274"/>
        <end position="292"/>
    </location>
</feature>
<feature type="transmembrane region" description="Helical" evidence="10">
    <location>
        <begin position="240"/>
        <end position="262"/>
    </location>
</feature>
<dbReference type="Pfam" id="PF00528">
    <property type="entry name" value="BPD_transp_1"/>
    <property type="match status" value="1"/>
</dbReference>
<dbReference type="KEGG" id="mpe:MYPE5540"/>
<accession>Q8EVK9</accession>
<evidence type="ECO:0000256" key="10">
    <source>
        <dbReference type="RuleBase" id="RU363032"/>
    </source>
</evidence>
<feature type="transmembrane region" description="Helical" evidence="10">
    <location>
        <begin position="331"/>
        <end position="354"/>
    </location>
</feature>
<dbReference type="InterPro" id="IPR025966">
    <property type="entry name" value="OppC_N"/>
</dbReference>
<dbReference type="CDD" id="cd06261">
    <property type="entry name" value="TM_PBP2"/>
    <property type="match status" value="1"/>
</dbReference>
<evidence type="ECO:0000313" key="12">
    <source>
        <dbReference type="EMBL" id="BAC44344.1"/>
    </source>
</evidence>
<dbReference type="GO" id="GO:0055085">
    <property type="term" value="P:transmembrane transport"/>
    <property type="evidence" value="ECO:0007669"/>
    <property type="project" value="InterPro"/>
</dbReference>
<feature type="domain" description="ABC transmembrane type-1" evidence="11">
    <location>
        <begin position="200"/>
        <end position="396"/>
    </location>
</feature>
<evidence type="ECO:0000256" key="8">
    <source>
        <dbReference type="ARBA" id="ARBA00023136"/>
    </source>
</evidence>
<dbReference type="InParanoid" id="Q8EVK9"/>
<proteinExistence type="inferred from homology"/>
<dbReference type="Proteomes" id="UP000002522">
    <property type="component" value="Chromosome"/>
</dbReference>
<keyword evidence="7 10" id="KW-1133">Transmembrane helix</keyword>
<protein>
    <submittedName>
        <fullName evidence="12">Oligopeptide transport system permease protein OppC</fullName>
    </submittedName>
</protein>
<dbReference type="RefSeq" id="WP_011077377.1">
    <property type="nucleotide sequence ID" value="NC_004432.1"/>
</dbReference>
<keyword evidence="6" id="KW-0653">Protein transport</keyword>
<keyword evidence="8 10" id="KW-0472">Membrane</keyword>
<dbReference type="FunCoup" id="Q8EVK9">
    <property type="interactions" value="171"/>
</dbReference>
<evidence type="ECO:0000313" key="13">
    <source>
        <dbReference type="Proteomes" id="UP000002522"/>
    </source>
</evidence>
<dbReference type="EMBL" id="BA000026">
    <property type="protein sequence ID" value="BAC44344.1"/>
    <property type="molecule type" value="Genomic_DNA"/>
</dbReference>
<dbReference type="PROSITE" id="PS50928">
    <property type="entry name" value="ABC_TM1"/>
    <property type="match status" value="1"/>
</dbReference>
<evidence type="ECO:0000256" key="6">
    <source>
        <dbReference type="ARBA" id="ARBA00022927"/>
    </source>
</evidence>
<keyword evidence="2 10" id="KW-0813">Transport</keyword>
<evidence type="ECO:0000256" key="3">
    <source>
        <dbReference type="ARBA" id="ARBA00022475"/>
    </source>
</evidence>
<sequence length="410" mass="45522">MNNQNNLEQQHSGKVSLMNDNFGELQNIEVNSELLVNVDFRQFQQKEKTLSRPISFFRGVLKRFFKNKWAVVFLIIFIVICLMALIIPLTSPYPSFSPILSNTNPQLIRMLPPRLLGMDPIYTYPEPISSDIYEAVRQLDEAGEGVRGSIIVSAIQQEGNPNFYWLTLYPYRIPALSNLYPVIGTDTTGIDMWTKVWDGFAGSLGTGIIVSVFAIIIGSIYGAIAGSFAGKTIDIVMMRIIDIIGSVPSVVLLIVLSLVIASSNPDASATLDNTSITFALILISWMGPAYLVRMYIIRNRNAEYIQTVRVIGGSKSRILFFHLLPNISGRIFVRFVHMIPGVIFFETSLIIIGLRTPTSNSFGQIFTDTYGTNLAQMVYAPIAIFALFAVSTQIIANAMNDAVDPRIIGK</sequence>
<evidence type="ECO:0000259" key="11">
    <source>
        <dbReference type="PROSITE" id="PS50928"/>
    </source>
</evidence>
<dbReference type="InterPro" id="IPR000515">
    <property type="entry name" value="MetI-like"/>
</dbReference>
<dbReference type="Gene3D" id="1.10.3720.10">
    <property type="entry name" value="MetI-like"/>
    <property type="match status" value="1"/>
</dbReference>